<dbReference type="InterPro" id="IPR039905">
    <property type="entry name" value="CD2BP2/Lin1"/>
</dbReference>
<feature type="compositionally biased region" description="Basic and acidic residues" evidence="1">
    <location>
        <begin position="1"/>
        <end position="12"/>
    </location>
</feature>
<dbReference type="EMBL" id="KQ965732">
    <property type="protein sequence ID" value="KXS21454.1"/>
    <property type="molecule type" value="Genomic_DNA"/>
</dbReference>
<dbReference type="AlphaFoldDB" id="A0A139AXM2"/>
<gene>
    <name evidence="2" type="ORF">M427DRAFT_270721</name>
</gene>
<name>A0A139AXM2_GONPJ</name>
<feature type="compositionally biased region" description="Basic and acidic residues" evidence="1">
    <location>
        <begin position="95"/>
        <end position="106"/>
    </location>
</feature>
<sequence length="358" mass="40838">MDPKGKRPLREIGDEDGGSKRRKVQFATSDVEKPVEEPDDADDDDLELAPKRRRAVRLEGYDSDDDTPALAASIRDEETVKEEDSKSGGQKKSKRVFEAKSKKEVKFMQQEDIEGQEWENAEEEEEYDESGMKIEPFNMDDEMQNGAFDESGMYIRKKDEFEHHDKWLHGTTREDIEKARAAHEKQEADAALEEERSQKLMSKLSIVDLWKVLLMLLKPGENIIRALRRLGSHVPSSTVPAWKRKLEENKRKKEQLAASSGKNASILSSVPDATKEAQERAKSKLDMDAITAIADKMMAMGVLDVYEETFEQIARQLRLKEVVDEFWEPGEGSPAQSVLDAMPELARRFSDVMLFNDN</sequence>
<feature type="compositionally biased region" description="Polar residues" evidence="1">
    <location>
        <begin position="257"/>
        <end position="268"/>
    </location>
</feature>
<accession>A0A139AXM2</accession>
<evidence type="ECO:0000313" key="3">
    <source>
        <dbReference type="Proteomes" id="UP000070544"/>
    </source>
</evidence>
<dbReference type="OrthoDB" id="331341at2759"/>
<reference evidence="2 3" key="1">
    <citation type="journal article" date="2015" name="Genome Biol. Evol.">
        <title>Phylogenomic analyses indicate that early fungi evolved digesting cell walls of algal ancestors of land plants.</title>
        <authorList>
            <person name="Chang Y."/>
            <person name="Wang S."/>
            <person name="Sekimoto S."/>
            <person name="Aerts A.L."/>
            <person name="Choi C."/>
            <person name="Clum A."/>
            <person name="LaButti K.M."/>
            <person name="Lindquist E.A."/>
            <person name="Yee Ngan C."/>
            <person name="Ohm R.A."/>
            <person name="Salamov A.A."/>
            <person name="Grigoriev I.V."/>
            <person name="Spatafora J.W."/>
            <person name="Berbee M.L."/>
        </authorList>
    </citation>
    <scope>NUCLEOTIDE SEQUENCE [LARGE SCALE GENOMIC DNA]</scope>
    <source>
        <strain evidence="2 3">JEL478</strain>
    </source>
</reference>
<dbReference type="PANTHER" id="PTHR13138:SF3">
    <property type="entry name" value="CD2 ANTIGEN CYTOPLASMIC TAIL-BINDING PROTEIN 2"/>
    <property type="match status" value="1"/>
</dbReference>
<organism evidence="2 3">
    <name type="scientific">Gonapodya prolifera (strain JEL478)</name>
    <name type="common">Monoblepharis prolifera</name>
    <dbReference type="NCBI Taxonomy" id="1344416"/>
    <lineage>
        <taxon>Eukaryota</taxon>
        <taxon>Fungi</taxon>
        <taxon>Fungi incertae sedis</taxon>
        <taxon>Chytridiomycota</taxon>
        <taxon>Chytridiomycota incertae sedis</taxon>
        <taxon>Monoblepharidomycetes</taxon>
        <taxon>Monoblepharidales</taxon>
        <taxon>Gonapodyaceae</taxon>
        <taxon>Gonapodya</taxon>
    </lineage>
</organism>
<keyword evidence="3" id="KW-1185">Reference proteome</keyword>
<feature type="region of interest" description="Disordered" evidence="1">
    <location>
        <begin position="254"/>
        <end position="281"/>
    </location>
</feature>
<dbReference type="GO" id="GO:0005682">
    <property type="term" value="C:U5 snRNP"/>
    <property type="evidence" value="ECO:0007669"/>
    <property type="project" value="InterPro"/>
</dbReference>
<feature type="region of interest" description="Disordered" evidence="1">
    <location>
        <begin position="1"/>
        <end position="130"/>
    </location>
</feature>
<protein>
    <recommendedName>
        <fullName evidence="4">GYF domain-containing protein</fullName>
    </recommendedName>
</protein>
<evidence type="ECO:0008006" key="4">
    <source>
        <dbReference type="Google" id="ProtNLM"/>
    </source>
</evidence>
<feature type="compositionally biased region" description="Basic and acidic residues" evidence="1">
    <location>
        <begin position="74"/>
        <end position="86"/>
    </location>
</feature>
<proteinExistence type="predicted"/>
<dbReference type="STRING" id="1344416.A0A139AXM2"/>
<dbReference type="OMA" id="GLADQMM"/>
<dbReference type="PANTHER" id="PTHR13138">
    <property type="entry name" value="PROTEIN LIN1"/>
    <property type="match status" value="1"/>
</dbReference>
<evidence type="ECO:0000256" key="1">
    <source>
        <dbReference type="SAM" id="MobiDB-lite"/>
    </source>
</evidence>
<feature type="compositionally biased region" description="Acidic residues" evidence="1">
    <location>
        <begin position="111"/>
        <end position="129"/>
    </location>
</feature>
<feature type="compositionally biased region" description="Acidic residues" evidence="1">
    <location>
        <begin position="37"/>
        <end position="47"/>
    </location>
</feature>
<evidence type="ECO:0000313" key="2">
    <source>
        <dbReference type="EMBL" id="KXS21454.1"/>
    </source>
</evidence>
<dbReference type="Proteomes" id="UP000070544">
    <property type="component" value="Unassembled WGS sequence"/>
</dbReference>